<dbReference type="EMBL" id="PVSZ01000006">
    <property type="protein sequence ID" value="PRT71686.1"/>
    <property type="molecule type" value="Genomic_DNA"/>
</dbReference>
<comment type="similarity">
    <text evidence="2 8">Belongs to the ABC-3 integral membrane protein family.</text>
</comment>
<evidence type="ECO:0000256" key="2">
    <source>
        <dbReference type="ARBA" id="ARBA00008034"/>
    </source>
</evidence>
<evidence type="ECO:0000256" key="5">
    <source>
        <dbReference type="ARBA" id="ARBA00022989"/>
    </source>
</evidence>
<dbReference type="GO" id="GO:0071281">
    <property type="term" value="P:cellular response to iron ion"/>
    <property type="evidence" value="ECO:0007669"/>
    <property type="project" value="UniProtKB-ARBA"/>
</dbReference>
<feature type="transmembrane region" description="Helical" evidence="9">
    <location>
        <begin position="100"/>
        <end position="119"/>
    </location>
</feature>
<feature type="transmembrane region" description="Helical" evidence="9">
    <location>
        <begin position="63"/>
        <end position="88"/>
    </location>
</feature>
<proteinExistence type="inferred from homology"/>
<dbReference type="GO" id="GO:0043190">
    <property type="term" value="C:ATP-binding cassette (ABC) transporter complex"/>
    <property type="evidence" value="ECO:0007669"/>
    <property type="project" value="InterPro"/>
</dbReference>
<evidence type="ECO:0000256" key="6">
    <source>
        <dbReference type="ARBA" id="ARBA00023136"/>
    </source>
</evidence>
<dbReference type="Proteomes" id="UP000238573">
    <property type="component" value="Unassembled WGS sequence"/>
</dbReference>
<keyword evidence="4 8" id="KW-0812">Transmembrane</keyword>
<dbReference type="PANTHER" id="PTHR30477:SF13">
    <property type="entry name" value="IRON TRANSPORT SYSTEM MEMBRANE PROTEIN HI_0360-RELATED"/>
    <property type="match status" value="1"/>
</dbReference>
<keyword evidence="3 8" id="KW-0813">Transport</keyword>
<feature type="transmembrane region" description="Helical" evidence="9">
    <location>
        <begin position="179"/>
        <end position="198"/>
    </location>
</feature>
<protein>
    <recommendedName>
        <fullName evidence="7">Manganese import system permease protein ScaB</fullName>
    </recommendedName>
</protein>
<dbReference type="Pfam" id="PF00950">
    <property type="entry name" value="ABC-3"/>
    <property type="match status" value="1"/>
</dbReference>
<dbReference type="SUPFAM" id="SSF81345">
    <property type="entry name" value="ABC transporter involved in vitamin B12 uptake, BtuC"/>
    <property type="match status" value="1"/>
</dbReference>
<evidence type="ECO:0000256" key="1">
    <source>
        <dbReference type="ARBA" id="ARBA00004651"/>
    </source>
</evidence>
<feature type="transmembrane region" description="Helical" evidence="9">
    <location>
        <begin position="20"/>
        <end position="43"/>
    </location>
</feature>
<comment type="caution">
    <text evidence="10">The sequence shown here is derived from an EMBL/GenBank/DDBJ whole genome shotgun (WGS) entry which is preliminary data.</text>
</comment>
<dbReference type="GO" id="GO:0010043">
    <property type="term" value="P:response to zinc ion"/>
    <property type="evidence" value="ECO:0007669"/>
    <property type="project" value="TreeGrafter"/>
</dbReference>
<evidence type="ECO:0000256" key="7">
    <source>
        <dbReference type="ARBA" id="ARBA00072924"/>
    </source>
</evidence>
<dbReference type="PANTHER" id="PTHR30477">
    <property type="entry name" value="ABC-TRANSPORTER METAL-BINDING PROTEIN"/>
    <property type="match status" value="1"/>
</dbReference>
<dbReference type="FunFam" id="1.10.3470.10:FF:000003">
    <property type="entry name" value="Iron ABC transporter permease SitD"/>
    <property type="match status" value="1"/>
</dbReference>
<dbReference type="Gene3D" id="1.10.3470.10">
    <property type="entry name" value="ABC transporter involved in vitamin B12 uptake, BtuC"/>
    <property type="match status" value="1"/>
</dbReference>
<dbReference type="AlphaFoldDB" id="A0A2T0G6K4"/>
<comment type="subcellular location">
    <subcellularLocation>
        <location evidence="1 8">Cell membrane</location>
        <topology evidence="1 8">Multi-pass membrane protein</topology>
    </subcellularLocation>
</comment>
<feature type="transmembrane region" description="Helical" evidence="9">
    <location>
        <begin position="139"/>
        <end position="159"/>
    </location>
</feature>
<reference evidence="10 11" key="1">
    <citation type="journal article" date="1993" name="J. Dent. Res.">
        <title>The isolation and characterization of milleri group streptococci from dental periapical abscesses.</title>
        <authorList>
            <person name="Fisher L.E."/>
            <person name="Russell R.R."/>
        </authorList>
    </citation>
    <scope>NUCLEOTIDE SEQUENCE [LARGE SCALE GENOMIC DNA]</scope>
    <source>
        <strain evidence="10 11">OUP21</strain>
    </source>
</reference>
<evidence type="ECO:0000256" key="8">
    <source>
        <dbReference type="RuleBase" id="RU003943"/>
    </source>
</evidence>
<organism evidence="10 11">
    <name type="scientific">Streptococcus anginosus</name>
    <dbReference type="NCBI Taxonomy" id="1328"/>
    <lineage>
        <taxon>Bacteria</taxon>
        <taxon>Bacillati</taxon>
        <taxon>Bacillota</taxon>
        <taxon>Bacilli</taxon>
        <taxon>Lactobacillales</taxon>
        <taxon>Streptococcaceae</taxon>
        <taxon>Streptococcus</taxon>
        <taxon>Streptococcus anginosus group</taxon>
    </lineage>
</organism>
<evidence type="ECO:0000313" key="11">
    <source>
        <dbReference type="Proteomes" id="UP000238573"/>
    </source>
</evidence>
<accession>A0A2T0G6K4</accession>
<evidence type="ECO:0000256" key="4">
    <source>
        <dbReference type="ARBA" id="ARBA00022692"/>
    </source>
</evidence>
<keyword evidence="5 9" id="KW-1133">Transmembrane helix</keyword>
<keyword evidence="6 9" id="KW-0472">Membrane</keyword>
<feature type="transmembrane region" description="Helical" evidence="9">
    <location>
        <begin position="253"/>
        <end position="272"/>
    </location>
</feature>
<name>A0A2T0G6K4_STRAP</name>
<evidence type="ECO:0000313" key="10">
    <source>
        <dbReference type="EMBL" id="PRT71686.1"/>
    </source>
</evidence>
<dbReference type="NCBIfam" id="NF040927">
    <property type="entry name" value="ABC_perm_SloB"/>
    <property type="match status" value="1"/>
</dbReference>
<gene>
    <name evidence="10" type="ORF">C6A27_02680</name>
</gene>
<dbReference type="InterPro" id="IPR037294">
    <property type="entry name" value="ABC_BtuC-like"/>
</dbReference>
<feature type="transmembrane region" description="Helical" evidence="9">
    <location>
        <begin position="228"/>
        <end position="247"/>
    </location>
</feature>
<dbReference type="InterPro" id="IPR001626">
    <property type="entry name" value="ABC_TroCD"/>
</dbReference>
<sequence>MEVFNMFSEFLDGLQNFHFLQNALITAIVIGIVAGAVGCFIILRGMSLMGDAISHAVLPGVALSFILGINFFIGAIVFGLLASVIITYIRGNSIIKSDTAIGITFSSFLALGVILIGVANSSTDLFHILFGNILAVQDIDMWITIGVGIAVLIVIGMFFKELLITSFDPLLAKAMGMPVNFYHYLLMILLTLVAVTAMQSVGTILIVAMLITPAATAYLYANSLKTMIILSSSLGAIASVLGLFIGYTFNVAAGSSIVLTSAIIFAISFFIAPKQRFNKLKNKPKLK</sequence>
<evidence type="ECO:0000256" key="3">
    <source>
        <dbReference type="ARBA" id="ARBA00022448"/>
    </source>
</evidence>
<dbReference type="GO" id="GO:0055085">
    <property type="term" value="P:transmembrane transport"/>
    <property type="evidence" value="ECO:0007669"/>
    <property type="project" value="InterPro"/>
</dbReference>
<feature type="transmembrane region" description="Helical" evidence="9">
    <location>
        <begin position="204"/>
        <end position="221"/>
    </location>
</feature>
<evidence type="ECO:0000256" key="9">
    <source>
        <dbReference type="SAM" id="Phobius"/>
    </source>
</evidence>
<dbReference type="CDD" id="cd06550">
    <property type="entry name" value="TM_ABC_iron-siderophores_like"/>
    <property type="match status" value="1"/>
</dbReference>